<organism evidence="1 2">
    <name type="scientific">Larimichthys crocea</name>
    <name type="common">Large yellow croaker</name>
    <name type="synonym">Pseudosciaena crocea</name>
    <dbReference type="NCBI Taxonomy" id="215358"/>
    <lineage>
        <taxon>Eukaryota</taxon>
        <taxon>Metazoa</taxon>
        <taxon>Chordata</taxon>
        <taxon>Craniata</taxon>
        <taxon>Vertebrata</taxon>
        <taxon>Euteleostomi</taxon>
        <taxon>Actinopterygii</taxon>
        <taxon>Neopterygii</taxon>
        <taxon>Teleostei</taxon>
        <taxon>Neoteleostei</taxon>
        <taxon>Acanthomorphata</taxon>
        <taxon>Eupercaria</taxon>
        <taxon>Sciaenidae</taxon>
        <taxon>Larimichthys</taxon>
    </lineage>
</organism>
<evidence type="ECO:0000313" key="2">
    <source>
        <dbReference type="Proteomes" id="UP000793456"/>
    </source>
</evidence>
<reference evidence="1" key="1">
    <citation type="submission" date="2018-11" db="EMBL/GenBank/DDBJ databases">
        <title>The sequence and de novo assembly of Larimichthys crocea genome using PacBio and Hi-C technologies.</title>
        <authorList>
            <person name="Xu P."/>
            <person name="Chen B."/>
            <person name="Zhou Z."/>
            <person name="Ke Q."/>
            <person name="Wu Y."/>
            <person name="Bai H."/>
            <person name="Pu F."/>
        </authorList>
    </citation>
    <scope>NUCLEOTIDE SEQUENCE</scope>
    <source>
        <tissue evidence="1">Muscle</tissue>
    </source>
</reference>
<dbReference type="EMBL" id="CM011684">
    <property type="protein sequence ID" value="TMS13553.1"/>
    <property type="molecule type" value="Genomic_DNA"/>
</dbReference>
<name>A0ACD3R4B1_LARCR</name>
<protein>
    <submittedName>
        <fullName evidence="1">Uncharacterized protein</fullName>
    </submittedName>
</protein>
<accession>A0ACD3R4B1</accession>
<comment type="caution">
    <text evidence="1">The sequence shown here is derived from an EMBL/GenBank/DDBJ whole genome shotgun (WGS) entry which is preliminary data.</text>
</comment>
<sequence length="124" mass="13313">MQCAAFNDRPLVAGNSFKWTTFHGGSNPCELSCLALGHNFYYNFGRVLDGTACDKEPGAVCVNGHCLLSGEVNSMLCVRARVQPSVSITALLNTQSRVLLPHPACPLLTSLTLTQMGMVGKTRL</sequence>
<evidence type="ECO:0000313" key="1">
    <source>
        <dbReference type="EMBL" id="TMS13553.1"/>
    </source>
</evidence>
<proteinExistence type="predicted"/>
<keyword evidence="2" id="KW-1185">Reference proteome</keyword>
<gene>
    <name evidence="1" type="ORF">E3U43_018628</name>
</gene>
<dbReference type="Proteomes" id="UP000793456">
    <property type="component" value="Chromosome XI"/>
</dbReference>